<reference evidence="2" key="2">
    <citation type="submission" date="2011-02" db="EMBL/GenBank/DDBJ databases">
        <authorList>
            <person name="MacLean D."/>
        </authorList>
    </citation>
    <scope>NUCLEOTIDE SEQUENCE</scope>
</reference>
<gene>
    <name evidence="2" type="primary">AlNc14C105G6188</name>
    <name evidence="2" type="ORF">ALNC14_070010</name>
</gene>
<sequence length="403" mass="45315">MASSPRSPTSNSFTSGSVMQQVLRLELDSSTPMSVDEALSLLSQLLPESLDIPFSKTDLIQGLESACWKEIGVARSKSKADPTSSTRISYQQLLIGMQKRYKQAQTELNASELQLSETIQESNLVSDQIRSLEQALALHTTRLETKADTTLHRRKELRTLACKDLQHSIDCLNELESDLKKQISIAVMKDARGTPSNEITEDTQHFDPNTNADNNRLKASISATEKLNEILRVAIAALKPIIQSRTETLFDHYESIRKYKAGITDTKAEIQRLEEGMKVPKECHTPRPSWKVADEYANVLKSGDIRENVLLNLDTDAINQRDGSSARLFLSSESSTTDKVAQLVKNLVQARAKFYLRDAIKAEKLTLESIQAEIERTKSNVQIIERKRLEYQGEANFSQSLYR</sequence>
<evidence type="ECO:0000256" key="1">
    <source>
        <dbReference type="SAM" id="Coils"/>
    </source>
</evidence>
<name>F0WHY1_9STRA</name>
<dbReference type="EMBL" id="FR824150">
    <property type="protein sequence ID" value="CCA20858.1"/>
    <property type="molecule type" value="Genomic_DNA"/>
</dbReference>
<dbReference type="HOGENOM" id="CLU_684093_0_0_1"/>
<accession>F0WHY1</accession>
<feature type="coiled-coil region" evidence="1">
    <location>
        <begin position="94"/>
        <end position="121"/>
    </location>
</feature>
<feature type="coiled-coil region" evidence="1">
    <location>
        <begin position="360"/>
        <end position="394"/>
    </location>
</feature>
<organism evidence="2">
    <name type="scientific">Albugo laibachii Nc14</name>
    <dbReference type="NCBI Taxonomy" id="890382"/>
    <lineage>
        <taxon>Eukaryota</taxon>
        <taxon>Sar</taxon>
        <taxon>Stramenopiles</taxon>
        <taxon>Oomycota</taxon>
        <taxon>Peronosporomycetes</taxon>
        <taxon>Albuginales</taxon>
        <taxon>Albuginaceae</taxon>
        <taxon>Albugo</taxon>
    </lineage>
</organism>
<keyword evidence="1" id="KW-0175">Coiled coil</keyword>
<dbReference type="AlphaFoldDB" id="F0WHY1"/>
<protein>
    <submittedName>
        <fullName evidence="2">AlNc14C105G6188 protein</fullName>
    </submittedName>
</protein>
<proteinExistence type="predicted"/>
<reference evidence="2" key="1">
    <citation type="journal article" date="2011" name="PLoS Biol.">
        <title>Gene gain and loss during evolution of obligate parasitism in the white rust pathogen of Arabidopsis thaliana.</title>
        <authorList>
            <person name="Kemen E."/>
            <person name="Gardiner A."/>
            <person name="Schultz-Larsen T."/>
            <person name="Kemen A.C."/>
            <person name="Balmuth A.L."/>
            <person name="Robert-Seilaniantz A."/>
            <person name="Bailey K."/>
            <person name="Holub E."/>
            <person name="Studholme D.J."/>
            <person name="Maclean D."/>
            <person name="Jones J.D."/>
        </authorList>
    </citation>
    <scope>NUCLEOTIDE SEQUENCE</scope>
</reference>
<evidence type="ECO:0000313" key="2">
    <source>
        <dbReference type="EMBL" id="CCA20858.1"/>
    </source>
</evidence>